<evidence type="ECO:0000313" key="1">
    <source>
        <dbReference type="EMBL" id="KOF02451.1"/>
    </source>
</evidence>
<dbReference type="InterPro" id="IPR007454">
    <property type="entry name" value="UPF0250_YbeD-like"/>
</dbReference>
<dbReference type="OrthoDB" id="5616097at2"/>
<dbReference type="AlphaFoldDB" id="A0A0L8AJN6"/>
<accession>A0A0L8AJN6</accession>
<name>A0A0L8AJN6_9BACT</name>
<dbReference type="EMBL" id="JSVA01000012">
    <property type="protein sequence ID" value="KOF02451.1"/>
    <property type="molecule type" value="Genomic_DNA"/>
</dbReference>
<proteinExistence type="predicted"/>
<comment type="caution">
    <text evidence="1">The sequence shown here is derived from an EMBL/GenBank/DDBJ whole genome shotgun (WGS) entry which is preliminary data.</text>
</comment>
<dbReference type="RefSeq" id="WP_053223934.1">
    <property type="nucleotide sequence ID" value="NZ_JSVA01000012.1"/>
</dbReference>
<reference evidence="2" key="1">
    <citation type="submission" date="2014-11" db="EMBL/GenBank/DDBJ databases">
        <title>Genome sequencing of Roseivirga sp. D-25.</title>
        <authorList>
            <person name="Selvaratnam C."/>
            <person name="Thevarajoo S."/>
            <person name="Goh K.M."/>
            <person name="Eee R."/>
            <person name="Chan K.-G."/>
            <person name="Chong C.S."/>
        </authorList>
    </citation>
    <scope>NUCLEOTIDE SEQUENCE [LARGE SCALE GENOMIC DNA]</scope>
    <source>
        <strain evidence="2">D-25</strain>
    </source>
</reference>
<gene>
    <name evidence="1" type="ORF">OB69_11765</name>
</gene>
<evidence type="ECO:0000313" key="2">
    <source>
        <dbReference type="Proteomes" id="UP000036908"/>
    </source>
</evidence>
<dbReference type="PATRIC" id="fig|1566026.4.peg.642"/>
<dbReference type="InterPro" id="IPR027471">
    <property type="entry name" value="YbeD-like_sf"/>
</dbReference>
<dbReference type="Proteomes" id="UP000036908">
    <property type="component" value="Unassembled WGS sequence"/>
</dbReference>
<evidence type="ECO:0008006" key="3">
    <source>
        <dbReference type="Google" id="ProtNLM"/>
    </source>
</evidence>
<dbReference type="Gene3D" id="3.30.70.260">
    <property type="match status" value="1"/>
</dbReference>
<dbReference type="Pfam" id="PF04359">
    <property type="entry name" value="DUF493"/>
    <property type="match status" value="1"/>
</dbReference>
<dbReference type="SUPFAM" id="SSF117991">
    <property type="entry name" value="YbeD/HP0495-like"/>
    <property type="match status" value="1"/>
</dbReference>
<protein>
    <recommendedName>
        <fullName evidence="3">DUF493 domain-containing protein</fullName>
    </recommendedName>
</protein>
<keyword evidence="2" id="KW-1185">Reference proteome</keyword>
<organism evidence="1 2">
    <name type="scientific">Roseivirga seohaensis subsp. aquiponti</name>
    <dbReference type="NCBI Taxonomy" id="1566026"/>
    <lineage>
        <taxon>Bacteria</taxon>
        <taxon>Pseudomonadati</taxon>
        <taxon>Bacteroidota</taxon>
        <taxon>Cytophagia</taxon>
        <taxon>Cytophagales</taxon>
        <taxon>Roseivirgaceae</taxon>
        <taxon>Roseivirga</taxon>
    </lineage>
</organism>
<sequence>MMQKFTSENFKEKLESTLNFPALYMFKFIVEEEKQNEVKKLFPGHDLKAKASSKGKYVSITAQVMMPSSDAIIEVYLEAAKIEGIIAL</sequence>